<dbReference type="Gramene" id="Vigun09g104400.1.v1.2">
    <property type="protein sequence ID" value="Vigun09g104400.1.v1.2"/>
    <property type="gene ID" value="Vigun09g104400.v1.2"/>
</dbReference>
<reference evidence="7 8" key="1">
    <citation type="submission" date="2019-04" db="EMBL/GenBank/DDBJ databases">
        <title>An improved genome assembly and genetic linkage map for asparagus bean, Vigna unguiculata ssp. sesquipedialis.</title>
        <authorList>
            <person name="Xia Q."/>
            <person name="Zhang R."/>
            <person name="Dong Y."/>
        </authorList>
    </citation>
    <scope>NUCLEOTIDE SEQUENCE [LARGE SCALE GENOMIC DNA]</scope>
    <source>
        <tissue evidence="7">Leaf</tissue>
    </source>
</reference>
<dbReference type="PANTHER" id="PTHR46195">
    <property type="entry name" value="HEAVY METAL-ASSOCIATED ISOPRENYLATED PLANT PROTEIN 7"/>
    <property type="match status" value="1"/>
</dbReference>
<feature type="region of interest" description="Disordered" evidence="5">
    <location>
        <begin position="114"/>
        <end position="142"/>
    </location>
</feature>
<feature type="compositionally biased region" description="Basic and acidic residues" evidence="5">
    <location>
        <begin position="1"/>
        <end position="43"/>
    </location>
</feature>
<dbReference type="CDD" id="cd00371">
    <property type="entry name" value="HMA"/>
    <property type="match status" value="2"/>
</dbReference>
<evidence type="ECO:0000259" key="6">
    <source>
        <dbReference type="PROSITE" id="PS50846"/>
    </source>
</evidence>
<keyword evidence="1" id="KW-0488">Methylation</keyword>
<evidence type="ECO:0000256" key="2">
    <source>
        <dbReference type="ARBA" id="ARBA00022723"/>
    </source>
</evidence>
<comment type="similarity">
    <text evidence="4">Belongs to the HIPP family.</text>
</comment>
<dbReference type="InterPro" id="IPR006121">
    <property type="entry name" value="HMA_dom"/>
</dbReference>
<dbReference type="Proteomes" id="UP000501690">
    <property type="component" value="Linkage Group LG11"/>
</dbReference>
<dbReference type="EMBL" id="CP039355">
    <property type="protein sequence ID" value="QCE14453.1"/>
    <property type="molecule type" value="Genomic_DNA"/>
</dbReference>
<evidence type="ECO:0000256" key="1">
    <source>
        <dbReference type="ARBA" id="ARBA00022481"/>
    </source>
</evidence>
<feature type="region of interest" description="Disordered" evidence="5">
    <location>
        <begin position="1"/>
        <end position="56"/>
    </location>
</feature>
<dbReference type="AlphaFoldDB" id="A0A4D6NKX8"/>
<keyword evidence="3" id="KW-0449">Lipoprotein</keyword>
<feature type="domain" description="HMA" evidence="6">
    <location>
        <begin position="148"/>
        <end position="212"/>
    </location>
</feature>
<dbReference type="OrthoDB" id="785630at2759"/>
<dbReference type="InterPro" id="IPR036163">
    <property type="entry name" value="HMA_dom_sf"/>
</dbReference>
<evidence type="ECO:0000313" key="7">
    <source>
        <dbReference type="EMBL" id="QCE14453.1"/>
    </source>
</evidence>
<name>A0A4D6NKX8_VIGUN</name>
<feature type="domain" description="HMA" evidence="6">
    <location>
        <begin position="52"/>
        <end position="116"/>
    </location>
</feature>
<organism evidence="7 8">
    <name type="scientific">Vigna unguiculata</name>
    <name type="common">Cowpea</name>
    <dbReference type="NCBI Taxonomy" id="3917"/>
    <lineage>
        <taxon>Eukaryota</taxon>
        <taxon>Viridiplantae</taxon>
        <taxon>Streptophyta</taxon>
        <taxon>Embryophyta</taxon>
        <taxon>Tracheophyta</taxon>
        <taxon>Spermatophyta</taxon>
        <taxon>Magnoliopsida</taxon>
        <taxon>eudicotyledons</taxon>
        <taxon>Gunneridae</taxon>
        <taxon>Pentapetalae</taxon>
        <taxon>rosids</taxon>
        <taxon>fabids</taxon>
        <taxon>Fabales</taxon>
        <taxon>Fabaceae</taxon>
        <taxon>Papilionoideae</taxon>
        <taxon>50 kb inversion clade</taxon>
        <taxon>NPAAA clade</taxon>
        <taxon>indigoferoid/millettioid clade</taxon>
        <taxon>Phaseoleae</taxon>
        <taxon>Vigna</taxon>
    </lineage>
</organism>
<dbReference type="Pfam" id="PF00403">
    <property type="entry name" value="HMA"/>
    <property type="match status" value="2"/>
</dbReference>
<dbReference type="GO" id="GO:0046872">
    <property type="term" value="F:metal ion binding"/>
    <property type="evidence" value="ECO:0007669"/>
    <property type="project" value="UniProtKB-KW"/>
</dbReference>
<dbReference type="PROSITE" id="PS50846">
    <property type="entry name" value="HMA_2"/>
    <property type="match status" value="2"/>
</dbReference>
<keyword evidence="2" id="KW-0479">Metal-binding</keyword>
<evidence type="ECO:0000256" key="5">
    <source>
        <dbReference type="SAM" id="MobiDB-lite"/>
    </source>
</evidence>
<feature type="compositionally biased region" description="Low complexity" evidence="5">
    <location>
        <begin position="266"/>
        <end position="277"/>
    </location>
</feature>
<proteinExistence type="inferred from homology"/>
<dbReference type="PANTHER" id="PTHR46195:SF2">
    <property type="entry name" value="HEAVY METAL-ASSOCIATED ISOPRENYLATED PLANT PROTEIN 7"/>
    <property type="match status" value="1"/>
</dbReference>
<feature type="compositionally biased region" description="Basic and acidic residues" evidence="5">
    <location>
        <begin position="218"/>
        <end position="265"/>
    </location>
</feature>
<dbReference type="Gene3D" id="3.30.70.100">
    <property type="match status" value="2"/>
</dbReference>
<evidence type="ECO:0000313" key="8">
    <source>
        <dbReference type="Proteomes" id="UP000501690"/>
    </source>
</evidence>
<feature type="compositionally biased region" description="Pro residues" evidence="5">
    <location>
        <begin position="44"/>
        <end position="54"/>
    </location>
</feature>
<protein>
    <submittedName>
        <fullName evidence="7">Copper chaperone</fullName>
    </submittedName>
</protein>
<dbReference type="InterPro" id="IPR044577">
    <property type="entry name" value="HIPP4/7/8/17/18/19"/>
</dbReference>
<accession>A0A4D6NKX8</accession>
<gene>
    <name evidence="7" type="ORF">DEO72_LG11g1453</name>
</gene>
<keyword evidence="8" id="KW-1185">Reference proteome</keyword>
<evidence type="ECO:0000256" key="4">
    <source>
        <dbReference type="ARBA" id="ARBA00024045"/>
    </source>
</evidence>
<evidence type="ECO:0000256" key="3">
    <source>
        <dbReference type="ARBA" id="ARBA00023289"/>
    </source>
</evidence>
<dbReference type="SUPFAM" id="SSF55008">
    <property type="entry name" value="HMA, heavy metal-associated domain"/>
    <property type="match status" value="2"/>
</dbReference>
<keyword evidence="3" id="KW-0636">Prenylation</keyword>
<feature type="region of interest" description="Disordered" evidence="5">
    <location>
        <begin position="218"/>
        <end position="280"/>
    </location>
</feature>
<sequence length="337" mass="38222">MGEEGKKPEEPKVEEKKPEEAEKKQEEKKEETAEKPAGEKKPEATPPPPPPPPEIVLKVFMHCEGCARKVHRSLKGFPGVEEVLTDCKSHKVVIKGEKADPLKVLERIQRKSHRKVELLSPIPKPPEEKVPEEEKPKPKLEEKVQEPPIVTVLKVHMHCEACSLEIKRRIQRMKGVESAEPDLKKSVVSVKGVYDPEKLVEYVYKRTGKHAVIVKPEAEKKEEKVEEAKEEKKEEVEKEKKKSGEGEENKEKKEEEAKGETKAEETAVVAAAATSSEESNKVVPEVKINEYFYNPPRYGMEVYAYPAHPVQPAYPAYFHAYPPQIFSDENPNACTVM</sequence>
<feature type="compositionally biased region" description="Basic and acidic residues" evidence="5">
    <location>
        <begin position="125"/>
        <end position="142"/>
    </location>
</feature>